<keyword evidence="3 6" id="KW-1133">Transmembrane helix</keyword>
<dbReference type="SUPFAM" id="SSF48317">
    <property type="entry name" value="Acid phosphatase/Vanadium-dependent haloperoxidase"/>
    <property type="match status" value="1"/>
</dbReference>
<evidence type="ECO:0000256" key="4">
    <source>
        <dbReference type="ARBA" id="ARBA00023136"/>
    </source>
</evidence>
<feature type="transmembrane region" description="Helical" evidence="6">
    <location>
        <begin position="178"/>
        <end position="199"/>
    </location>
</feature>
<evidence type="ECO:0000259" key="7">
    <source>
        <dbReference type="SMART" id="SM00014"/>
    </source>
</evidence>
<evidence type="ECO:0000256" key="6">
    <source>
        <dbReference type="SAM" id="Phobius"/>
    </source>
</evidence>
<reference key="1">
    <citation type="journal article" date="2014" name="PLoS Genet.">
        <title>Signature Gene Expression Reveals Novel Clues to the Molecular Mechanisms of Dimorphic Transition in Penicillium marneffei.</title>
        <authorList>
            <person name="Yang E."/>
            <person name="Wang G."/>
            <person name="Cai J."/>
            <person name="Woo P.C."/>
            <person name="Lau S.K."/>
            <person name="Yuen K.-Y."/>
            <person name="Chow W.-N."/>
            <person name="Lin X."/>
        </authorList>
    </citation>
    <scope>NUCLEOTIDE SEQUENCE [LARGE SCALE GENOMIC DNA]</scope>
    <source>
        <strain>PM1</strain>
    </source>
</reference>
<comment type="subcellular location">
    <subcellularLocation>
        <location evidence="1">Membrane</location>
        <topology evidence="1">Multi-pass membrane protein</topology>
    </subcellularLocation>
</comment>
<evidence type="ECO:0000256" key="3">
    <source>
        <dbReference type="ARBA" id="ARBA00022989"/>
    </source>
</evidence>
<dbReference type="InterPro" id="IPR026841">
    <property type="entry name" value="Aur1/Ipt1"/>
</dbReference>
<dbReference type="PANTHER" id="PTHR31310:SF11">
    <property type="entry name" value="INOSITOL PHOSPHORYLCERAMIDE SYNTHASE CATALYTIC SUBUNIT AUR1"/>
    <property type="match status" value="1"/>
</dbReference>
<dbReference type="GO" id="GO:0030148">
    <property type="term" value="P:sphingolipid biosynthetic process"/>
    <property type="evidence" value="ECO:0007669"/>
    <property type="project" value="TreeGrafter"/>
</dbReference>
<dbReference type="FunFam" id="1.20.144.10:FF:000015">
    <property type="entry name" value="Aureobasidin resistance protein Aur1"/>
    <property type="match status" value="1"/>
</dbReference>
<dbReference type="GO" id="GO:0070916">
    <property type="term" value="C:inositol phosphoceramide synthase complex"/>
    <property type="evidence" value="ECO:0007669"/>
    <property type="project" value="TreeGrafter"/>
</dbReference>
<dbReference type="SMART" id="SM00014">
    <property type="entry name" value="acidPPc"/>
    <property type="match status" value="1"/>
</dbReference>
<dbReference type="PANTHER" id="PTHR31310">
    <property type="match status" value="1"/>
</dbReference>
<feature type="compositionally biased region" description="Low complexity" evidence="5">
    <location>
        <begin position="391"/>
        <end position="403"/>
    </location>
</feature>
<keyword evidence="2 6" id="KW-0812">Transmembrane</keyword>
<dbReference type="GO" id="GO:0006676">
    <property type="term" value="P:mannosyl diphosphorylinositol ceramide metabolic process"/>
    <property type="evidence" value="ECO:0007669"/>
    <property type="project" value="TreeGrafter"/>
</dbReference>
<proteinExistence type="predicted"/>
<feature type="transmembrane region" description="Helical" evidence="6">
    <location>
        <begin position="211"/>
        <end position="233"/>
    </location>
</feature>
<dbReference type="AlphaFoldDB" id="A0A093Y0G9"/>
<organism evidence="8">
    <name type="scientific">Talaromyces marneffei PM1</name>
    <dbReference type="NCBI Taxonomy" id="1077442"/>
    <lineage>
        <taxon>Eukaryota</taxon>
        <taxon>Fungi</taxon>
        <taxon>Dikarya</taxon>
        <taxon>Ascomycota</taxon>
        <taxon>Pezizomycotina</taxon>
        <taxon>Eurotiomycetes</taxon>
        <taxon>Eurotiomycetidae</taxon>
        <taxon>Eurotiales</taxon>
        <taxon>Trichocomaceae</taxon>
        <taxon>Talaromyces</taxon>
        <taxon>Talaromyces sect. Talaromyces</taxon>
    </lineage>
</organism>
<protein>
    <submittedName>
        <fullName evidence="8">Inositol phosphorylceramide synthase catalytic subunit aur1</fullName>
    </submittedName>
</protein>
<reference evidence="8" key="2">
    <citation type="journal article" date="2014" name="PLoS Genet.">
        <title>Signature gene expression reveals novel clues to the molecular mechanisms of dimorphic transition in Penicillium marneffei.</title>
        <authorList>
            <person name="Yang E."/>
            <person name="Wang G."/>
            <person name="Cai J."/>
            <person name="Woo P.C."/>
            <person name="Lau S.K."/>
            <person name="Yuen K.-Y."/>
            <person name="Chow W.-N."/>
            <person name="Lin X."/>
        </authorList>
    </citation>
    <scope>NUCLEOTIDE SEQUENCE</scope>
    <source>
        <strain evidence="8">PM1</strain>
    </source>
</reference>
<evidence type="ECO:0000256" key="2">
    <source>
        <dbReference type="ARBA" id="ARBA00022692"/>
    </source>
</evidence>
<dbReference type="eggNOG" id="ENOG502QPQM">
    <property type="taxonomic scope" value="Eukaryota"/>
</dbReference>
<dbReference type="InterPro" id="IPR000326">
    <property type="entry name" value="PAP2/HPO"/>
</dbReference>
<dbReference type="HOGENOM" id="CLU_030747_0_1_1"/>
<feature type="region of interest" description="Disordered" evidence="5">
    <location>
        <begin position="389"/>
        <end position="408"/>
    </location>
</feature>
<gene>
    <name evidence="8" type="ORF">GQ26_0062470</name>
</gene>
<feature type="transmembrane region" description="Helical" evidence="6">
    <location>
        <begin position="327"/>
        <end position="346"/>
    </location>
</feature>
<evidence type="ECO:0000256" key="1">
    <source>
        <dbReference type="ARBA" id="ARBA00004141"/>
    </source>
</evidence>
<accession>A0A093Y0G9</accession>
<sequence length="434" mass="47912">MAIVQTPHAASHEAKTAIEATQQDLPSYIHRFATDFLLAQRHPPVSAVISLERLRFPILASGYHRYIFALYDPIGGSLRQDICSFGTLVVPAFADYQAILPPISADRRLVDLLLCLPVCILSTIYPAQPANNHRFIPSEYRPGVWVRVLPALENILYGANISNILSAHQSVLLDVLAWIPYGLCHYGAPFVCSAIMFIFGPPGTVPVFAKTFGYISLTAVAIQLVFPCSPPWYENTYGLAPADYSIKGDPAGLARIDALLGIDLYTSGFHASPVVFGAFPSLHAADSTLAALFMSHVFPKLKPLFVTYTLWMWWATMYLSHHYAVDLVSGGILAAVAFYFAKARFLPRVQPGKRFRWDYDYIERGNASDEEGYDMAHFKGHMHADSDEWTVGSSSSVSSGSLSPTEDQHLWEGETLASFSDLEASRESGREPGR</sequence>
<dbReference type="InterPro" id="IPR052185">
    <property type="entry name" value="IPC_Synthase-Related"/>
</dbReference>
<evidence type="ECO:0000256" key="5">
    <source>
        <dbReference type="SAM" id="MobiDB-lite"/>
    </source>
</evidence>
<feature type="domain" description="Phosphatidic acid phosphatase type 2/haloperoxidase" evidence="7">
    <location>
        <begin position="205"/>
        <end position="342"/>
    </location>
</feature>
<keyword evidence="4 6" id="KW-0472">Membrane</keyword>
<name>A0A093Y0G9_TALMA</name>
<dbReference type="GO" id="GO:0016020">
    <property type="term" value="C:membrane"/>
    <property type="evidence" value="ECO:0007669"/>
    <property type="project" value="UniProtKB-SubCell"/>
</dbReference>
<evidence type="ECO:0000313" key="8">
    <source>
        <dbReference type="EMBL" id="KFX50983.1"/>
    </source>
</evidence>
<comment type="caution">
    <text evidence="8">The sequence shown here is derived from an EMBL/GenBank/DDBJ whole genome shotgun (WGS) entry which is preliminary data.</text>
</comment>
<dbReference type="Pfam" id="PF14378">
    <property type="entry name" value="PAP2_3"/>
    <property type="match status" value="1"/>
</dbReference>
<dbReference type="CDD" id="cd03386">
    <property type="entry name" value="PAP2_Aur1_like"/>
    <property type="match status" value="1"/>
</dbReference>
<dbReference type="EMBL" id="JPOX01000006">
    <property type="protein sequence ID" value="KFX50983.1"/>
    <property type="molecule type" value="Genomic_DNA"/>
</dbReference>
<dbReference type="InterPro" id="IPR036938">
    <property type="entry name" value="PAP2/HPO_sf"/>
</dbReference>
<dbReference type="Gene3D" id="1.20.144.10">
    <property type="entry name" value="Phosphatidic acid phosphatase type 2/haloperoxidase"/>
    <property type="match status" value="1"/>
</dbReference>